<dbReference type="Pfam" id="PF00102">
    <property type="entry name" value="Y_phosphatase"/>
    <property type="match status" value="2"/>
</dbReference>
<dbReference type="CDD" id="cd00047">
    <property type="entry name" value="PTPc"/>
    <property type="match status" value="1"/>
</dbReference>
<feature type="domain" description="Tyrosine-protein phosphatase" evidence="2">
    <location>
        <begin position="606"/>
        <end position="836"/>
    </location>
</feature>
<dbReference type="InterPro" id="IPR050348">
    <property type="entry name" value="Protein-Tyr_Phosphatase"/>
</dbReference>
<sequence>MIYEVSVLLIECLIKKYDISDLDRSEKTSKLNTTFIKLFPACRYSASVKIDFISPIVNEPRTIEFRTAALPFPVPSAADDFRILKDNSIKFSIRNIKINDDIISSRLFIVVEPFTSSKKNKKQTDLYDSTYTRQNSIADRTKIIVSGNNSKIPSFIYRKLRGYDPANPIKPYVVFELKLKQSMNNLTFHIGRNISNKYYYDPPLSKDYPYTIWVAIVRKAYELDTITIKDIIPKLSLSNSGSTAGYIVGICLSVIIAILFISLFIKFIMKSYTRKFQRLFSKMTLDGEQSLEKTITNYLKTPLSTIWYHKPRAGPGTRPIFRLPSRRLQVYSLKDFYKIERNGKILSDYFRLPTITTEHIQFTAGRLSSNLDLNQSRMSVPFDDNRYLPTDSLETSKEYYINASIISAPEGIESLKPFDKAMIATQYPLKNTITDFWLLVWSSKTKNIILLMAMDEEFCDFDRYWPIDGGYMIFKDLKVTLKREIRRNFFTVREFRLTNGCESRKITQYQYASWTMDNKPSDMLSFISFTRVIDDTTQPNDTSIIQDKEGGSRCGLYIACRLSFFQAKISKKVDILKICSHLSVERVNIIGNGNQMGFIYWFVIERVSLTDHVIRIDSELQLSNSYQQLHEEYYSLSALLPENCSPRQNTGILNYFDLDSYSMKNRFLIINTPTTTIQIAYFWSVIFDSNVSTIINLDKTTSGTLCNYWPQENKQVTYGEFKIVFIDYTKLGNRVALRQISITKFNLQKSTRKAKTRKMYIFHTIDWPKDSSLFNNDESVAILQHLMIHHSRFAPANRILLHTNDRKSTAFSVVALYYMMEMALIEEWIDIFHVVRFFNASSLVVASYPIVKVR</sequence>
<keyword evidence="4" id="KW-1185">Reference proteome</keyword>
<evidence type="ECO:0000313" key="3">
    <source>
        <dbReference type="EMBL" id="CAD5111913.1"/>
    </source>
</evidence>
<dbReference type="PROSITE" id="PS50055">
    <property type="entry name" value="TYR_PHOSPHATASE_PTP"/>
    <property type="match status" value="2"/>
</dbReference>
<dbReference type="SMART" id="SM00404">
    <property type="entry name" value="PTPc_motif"/>
    <property type="match status" value="1"/>
</dbReference>
<proteinExistence type="predicted"/>
<dbReference type="InterPro" id="IPR029021">
    <property type="entry name" value="Prot-tyrosine_phosphatase-like"/>
</dbReference>
<dbReference type="PRINTS" id="PR00700">
    <property type="entry name" value="PRTYPHPHTASE"/>
</dbReference>
<accession>A0A7I8V6H2</accession>
<evidence type="ECO:0000313" key="4">
    <source>
        <dbReference type="Proteomes" id="UP000549394"/>
    </source>
</evidence>
<gene>
    <name evidence="3" type="ORF">DGYR_LOCUS1138</name>
</gene>
<dbReference type="InterPro" id="IPR000242">
    <property type="entry name" value="PTP_cat"/>
</dbReference>
<evidence type="ECO:0000256" key="1">
    <source>
        <dbReference type="SAM" id="Phobius"/>
    </source>
</evidence>
<feature type="transmembrane region" description="Helical" evidence="1">
    <location>
        <begin position="244"/>
        <end position="269"/>
    </location>
</feature>
<dbReference type="SUPFAM" id="SSF52799">
    <property type="entry name" value="(Phosphotyrosine protein) phosphatases II"/>
    <property type="match status" value="2"/>
</dbReference>
<name>A0A7I8V6H2_9ANNE</name>
<dbReference type="Proteomes" id="UP000549394">
    <property type="component" value="Unassembled WGS sequence"/>
</dbReference>
<dbReference type="AlphaFoldDB" id="A0A7I8V6H2"/>
<dbReference type="SMART" id="SM00194">
    <property type="entry name" value="PTPc"/>
    <property type="match status" value="1"/>
</dbReference>
<keyword evidence="1" id="KW-1133">Transmembrane helix</keyword>
<comment type="caution">
    <text evidence="3">The sequence shown here is derived from an EMBL/GenBank/DDBJ whole genome shotgun (WGS) entry which is preliminary data.</text>
</comment>
<protein>
    <submittedName>
        <fullName evidence="3">DgyrCDS1174</fullName>
    </submittedName>
</protein>
<dbReference type="GO" id="GO:0004725">
    <property type="term" value="F:protein tyrosine phosphatase activity"/>
    <property type="evidence" value="ECO:0007669"/>
    <property type="project" value="InterPro"/>
</dbReference>
<dbReference type="PANTHER" id="PTHR19134:SF531">
    <property type="entry name" value="TYROSINE-PROTEIN PHOSPHATASE LAR"/>
    <property type="match status" value="1"/>
</dbReference>
<dbReference type="Gene3D" id="3.90.190.10">
    <property type="entry name" value="Protein tyrosine phosphatase superfamily"/>
    <property type="match status" value="2"/>
</dbReference>
<reference evidence="3 4" key="1">
    <citation type="submission" date="2020-08" db="EMBL/GenBank/DDBJ databases">
        <authorList>
            <person name="Hejnol A."/>
        </authorList>
    </citation>
    <scope>NUCLEOTIDE SEQUENCE [LARGE SCALE GENOMIC DNA]</scope>
</reference>
<feature type="domain" description="Tyrosine-protein phosphatase" evidence="2">
    <location>
        <begin position="345"/>
        <end position="606"/>
    </location>
</feature>
<keyword evidence="1" id="KW-0812">Transmembrane</keyword>
<evidence type="ECO:0000259" key="2">
    <source>
        <dbReference type="PROSITE" id="PS50055"/>
    </source>
</evidence>
<dbReference type="InterPro" id="IPR003595">
    <property type="entry name" value="Tyr_Pase_cat"/>
</dbReference>
<dbReference type="EMBL" id="CAJFCJ010000002">
    <property type="protein sequence ID" value="CAD5111913.1"/>
    <property type="molecule type" value="Genomic_DNA"/>
</dbReference>
<dbReference type="PANTHER" id="PTHR19134">
    <property type="entry name" value="RECEPTOR-TYPE TYROSINE-PROTEIN PHOSPHATASE"/>
    <property type="match status" value="1"/>
</dbReference>
<keyword evidence="1" id="KW-0472">Membrane</keyword>
<organism evidence="3 4">
    <name type="scientific">Dimorphilus gyrociliatus</name>
    <dbReference type="NCBI Taxonomy" id="2664684"/>
    <lineage>
        <taxon>Eukaryota</taxon>
        <taxon>Metazoa</taxon>
        <taxon>Spiralia</taxon>
        <taxon>Lophotrochozoa</taxon>
        <taxon>Annelida</taxon>
        <taxon>Polychaeta</taxon>
        <taxon>Polychaeta incertae sedis</taxon>
        <taxon>Dinophilidae</taxon>
        <taxon>Dimorphilus</taxon>
    </lineage>
</organism>